<keyword evidence="2" id="KW-0378">Hydrolase</keyword>
<dbReference type="SUPFAM" id="SSF48340">
    <property type="entry name" value="Interferon-induced guanylate-binding protein 1 (GBP1), C-terminal domain"/>
    <property type="match status" value="1"/>
</dbReference>
<dbReference type="GO" id="GO:0005525">
    <property type="term" value="F:GTP binding"/>
    <property type="evidence" value="ECO:0007669"/>
    <property type="project" value="UniProtKB-KW"/>
</dbReference>
<dbReference type="KEGG" id="pmrn:116957569"/>
<reference evidence="8" key="1">
    <citation type="submission" date="2025-08" db="UniProtKB">
        <authorList>
            <consortium name="RefSeq"/>
        </authorList>
    </citation>
    <scope>IDENTIFICATION</scope>
    <source>
        <tissue evidence="8">Sperm</tissue>
    </source>
</reference>
<dbReference type="InterPro" id="IPR036543">
    <property type="entry name" value="Guanylate-bd_C_sf"/>
</dbReference>
<dbReference type="PANTHER" id="PTHR10751">
    <property type="entry name" value="GUANYLATE BINDING PROTEIN"/>
    <property type="match status" value="1"/>
</dbReference>
<dbReference type="InterPro" id="IPR015894">
    <property type="entry name" value="Guanylate-bd_N"/>
</dbReference>
<dbReference type="RefSeq" id="XP_032835697.1">
    <property type="nucleotide sequence ID" value="XM_032979806.1"/>
</dbReference>
<dbReference type="Gene3D" id="3.40.50.300">
    <property type="entry name" value="P-loop containing nucleotide triphosphate hydrolases"/>
    <property type="match status" value="1"/>
</dbReference>
<feature type="coiled-coil region" evidence="5">
    <location>
        <begin position="437"/>
        <end position="475"/>
    </location>
</feature>
<keyword evidence="5" id="KW-0175">Coiled coil</keyword>
<gene>
    <name evidence="8" type="primary">LOC116957569</name>
</gene>
<dbReference type="PROSITE" id="PS51715">
    <property type="entry name" value="G_GB1_RHD3"/>
    <property type="match status" value="1"/>
</dbReference>
<feature type="domain" description="GB1/RHD3-type G" evidence="6">
    <location>
        <begin position="1"/>
        <end position="236"/>
    </location>
</feature>
<keyword evidence="7" id="KW-1185">Reference proteome</keyword>
<comment type="similarity">
    <text evidence="4">Belongs to the TRAFAC class dynamin-like GTPase superfamily. GB1/RHD3 GTPase family.</text>
</comment>
<dbReference type="AlphaFoldDB" id="A0AAJ7UJ05"/>
<dbReference type="GO" id="GO:0003924">
    <property type="term" value="F:GTPase activity"/>
    <property type="evidence" value="ECO:0007669"/>
    <property type="project" value="InterPro"/>
</dbReference>
<accession>A0AAJ7UJ05</accession>
<evidence type="ECO:0000313" key="8">
    <source>
        <dbReference type="RefSeq" id="XP_032835697.1"/>
    </source>
</evidence>
<dbReference type="InterPro" id="IPR003191">
    <property type="entry name" value="Guanylate-bd/ATL_C"/>
</dbReference>
<organism evidence="7 8">
    <name type="scientific">Petromyzon marinus</name>
    <name type="common">Sea lamprey</name>
    <dbReference type="NCBI Taxonomy" id="7757"/>
    <lineage>
        <taxon>Eukaryota</taxon>
        <taxon>Metazoa</taxon>
        <taxon>Chordata</taxon>
        <taxon>Craniata</taxon>
        <taxon>Vertebrata</taxon>
        <taxon>Cyclostomata</taxon>
        <taxon>Hyperoartia</taxon>
        <taxon>Petromyzontiformes</taxon>
        <taxon>Petromyzontidae</taxon>
        <taxon>Petromyzon</taxon>
    </lineage>
</organism>
<evidence type="ECO:0000256" key="4">
    <source>
        <dbReference type="PROSITE-ProRule" id="PRU01052"/>
    </source>
</evidence>
<evidence type="ECO:0000256" key="5">
    <source>
        <dbReference type="SAM" id="Coils"/>
    </source>
</evidence>
<evidence type="ECO:0000259" key="6">
    <source>
        <dbReference type="PROSITE" id="PS51715"/>
    </source>
</evidence>
<evidence type="ECO:0000256" key="2">
    <source>
        <dbReference type="ARBA" id="ARBA00022801"/>
    </source>
</evidence>
<evidence type="ECO:0000256" key="3">
    <source>
        <dbReference type="ARBA" id="ARBA00023134"/>
    </source>
</evidence>
<keyword evidence="3" id="KW-0342">GTP-binding</keyword>
<dbReference type="Proteomes" id="UP001318040">
    <property type="component" value="Chromosome 77"/>
</dbReference>
<dbReference type="InterPro" id="IPR027417">
    <property type="entry name" value="P-loop_NTPase"/>
</dbReference>
<evidence type="ECO:0000256" key="1">
    <source>
        <dbReference type="ARBA" id="ARBA00022741"/>
    </source>
</evidence>
<protein>
    <submittedName>
        <fullName evidence="8">Guanylate-binding protein 4-like</fullName>
    </submittedName>
</protein>
<dbReference type="InterPro" id="IPR030386">
    <property type="entry name" value="G_GB1_RHD3_dom"/>
</dbReference>
<dbReference type="Gene3D" id="1.20.1000.10">
    <property type="entry name" value="Guanylate-binding protein, C-terminal domain"/>
    <property type="match status" value="1"/>
</dbReference>
<name>A0AAJ7UJ05_PETMA</name>
<evidence type="ECO:0000313" key="7">
    <source>
        <dbReference type="Proteomes" id="UP001318040"/>
    </source>
</evidence>
<dbReference type="Pfam" id="PF02841">
    <property type="entry name" value="GBP_C"/>
    <property type="match status" value="1"/>
</dbReference>
<proteinExistence type="inferred from homology"/>
<keyword evidence="1" id="KW-0547">Nucleotide-binding</keyword>
<dbReference type="Pfam" id="PF02263">
    <property type="entry name" value="GBP"/>
    <property type="match status" value="1"/>
</dbReference>
<dbReference type="SUPFAM" id="SSF52540">
    <property type="entry name" value="P-loop containing nucleoside triphosphate hydrolases"/>
    <property type="match status" value="1"/>
</dbReference>
<sequence length="521" mass="61462">MSRRVIFLPRFRSDKAHRSDLQGPTSKGFTVGHTMQSQTKGIWAWPVPHPVDKEICLLLLDMEGLGDSEKANEQHDIWLFIMAMLLCNVLVYNTEKTLDNKSLEQLRYVKNMSEHVRSQIFSRGDKPSILESHLPSLVVCVRDCALKLEWDEKPCTPDEYMEKCFQVRRSNSLKDEEFNRERDLMCAYFKKRKCFMFPMPAHPEDMDQLENKLSKKFLKVTEEFTSHIYQIIKYKNIDGVILTGQLFLQVAELYVQAQRSGNMACIEGARKQVVLFANMQAMDDAKGVYQREMETLLNKLPVEYNELQRHQEECSKKAMALFYRRSVLDRNHEHEKELLNFTMKEFERMKETNTERSYTVSKQRLRVLYKPLKNMNADFMQLGGYQKYEVAMQKLDEEYRATEGLGDEKDKAYKDFMEKNKDRANQIRVVDKALTQAQQEEIKRRTLERINEQQMEALKMENKAKEADISLLNSQQQFIIRMFNDNLINIQKHTDENIKEIQKTHQKEMDSVKNKSKCVIC</sequence>